<protein>
    <submittedName>
        <fullName evidence="1">Uncharacterized protein</fullName>
    </submittedName>
</protein>
<organism evidence="1">
    <name type="scientific">viral metagenome</name>
    <dbReference type="NCBI Taxonomy" id="1070528"/>
    <lineage>
        <taxon>unclassified sequences</taxon>
        <taxon>metagenomes</taxon>
        <taxon>organismal metagenomes</taxon>
    </lineage>
</organism>
<name>A0A6H1Z6Y3_9ZZZZ</name>
<reference evidence="1" key="1">
    <citation type="submission" date="2020-03" db="EMBL/GenBank/DDBJ databases">
        <title>The deep terrestrial virosphere.</title>
        <authorList>
            <person name="Holmfeldt K."/>
            <person name="Nilsson E."/>
            <person name="Simone D."/>
            <person name="Lopez-Fernandez M."/>
            <person name="Wu X."/>
            <person name="de Brujin I."/>
            <person name="Lundin D."/>
            <person name="Andersson A."/>
            <person name="Bertilsson S."/>
            <person name="Dopson M."/>
        </authorList>
    </citation>
    <scope>NUCLEOTIDE SEQUENCE</scope>
    <source>
        <strain evidence="1">MM415B00324</strain>
        <strain evidence="2">TM448A03726</strain>
    </source>
</reference>
<accession>A0A6H1Z6Y3</accession>
<proteinExistence type="predicted"/>
<gene>
    <name evidence="1" type="ORF">MM415B00324_0049</name>
    <name evidence="2" type="ORF">TM448A03726_0013</name>
</gene>
<evidence type="ECO:0000313" key="1">
    <source>
        <dbReference type="EMBL" id="QJA43219.1"/>
    </source>
</evidence>
<dbReference type="AlphaFoldDB" id="A0A6H1Z6Y3"/>
<dbReference type="EMBL" id="MT144434">
    <property type="protein sequence ID" value="QJA53600.1"/>
    <property type="molecule type" value="Genomic_DNA"/>
</dbReference>
<dbReference type="EMBL" id="MT141562">
    <property type="protein sequence ID" value="QJA43219.1"/>
    <property type="molecule type" value="Genomic_DNA"/>
</dbReference>
<sequence length="63" mass="6857">MGLDMDHLEVTASCDMDVWSHYDSVLMPVSSMGVSFEGIGSLPKTGNSTSFPLYIGGLEEEER</sequence>
<evidence type="ECO:0000313" key="2">
    <source>
        <dbReference type="EMBL" id="QJA53600.1"/>
    </source>
</evidence>